<organism evidence="1 2">
    <name type="scientific">Neovison vison</name>
    <name type="common">American mink</name>
    <name type="synonym">Mustela vison</name>
    <dbReference type="NCBI Taxonomy" id="452646"/>
    <lineage>
        <taxon>Eukaryota</taxon>
        <taxon>Metazoa</taxon>
        <taxon>Chordata</taxon>
        <taxon>Craniata</taxon>
        <taxon>Vertebrata</taxon>
        <taxon>Euteleostomi</taxon>
        <taxon>Mammalia</taxon>
        <taxon>Eutheria</taxon>
        <taxon>Laurasiatheria</taxon>
        <taxon>Carnivora</taxon>
        <taxon>Caniformia</taxon>
        <taxon>Musteloidea</taxon>
        <taxon>Mustelidae</taxon>
        <taxon>Mustelinae</taxon>
        <taxon>Neogale</taxon>
    </lineage>
</organism>
<dbReference type="Ensembl" id="ENSNVIT00000019317.1">
    <property type="protein sequence ID" value="ENSNVIP00000016559.1"/>
    <property type="gene ID" value="ENSNVIG00000012983.1"/>
</dbReference>
<name>A0A8C7AZV5_NEOVI</name>
<reference evidence="1" key="2">
    <citation type="submission" date="2025-09" db="UniProtKB">
        <authorList>
            <consortium name="Ensembl"/>
        </authorList>
    </citation>
    <scope>IDENTIFICATION</scope>
</reference>
<proteinExistence type="predicted"/>
<sequence>MLSMHWAVAFIFSQKAGVVSRNAWQSSLIVTRNLPVSSICPQKTGTTGVSSVFEECILGANTSSDLEETDCLLSIGGSYLSWCKG</sequence>
<protein>
    <submittedName>
        <fullName evidence="1">Uncharacterized protein</fullName>
    </submittedName>
</protein>
<accession>A0A8C7AZV5</accession>
<reference evidence="1" key="1">
    <citation type="submission" date="2025-08" db="UniProtKB">
        <authorList>
            <consortium name="Ensembl"/>
        </authorList>
    </citation>
    <scope>IDENTIFICATION</scope>
</reference>
<dbReference type="Proteomes" id="UP000694425">
    <property type="component" value="Unplaced"/>
</dbReference>
<keyword evidence="2" id="KW-1185">Reference proteome</keyword>
<evidence type="ECO:0000313" key="1">
    <source>
        <dbReference type="Ensembl" id="ENSNVIP00000016559.1"/>
    </source>
</evidence>
<evidence type="ECO:0000313" key="2">
    <source>
        <dbReference type="Proteomes" id="UP000694425"/>
    </source>
</evidence>
<dbReference type="AlphaFoldDB" id="A0A8C7AZV5"/>
<dbReference type="GeneTree" id="ENSGT00940000172584"/>